<sequence length="410" mass="43738">MRSLSSRLHPHGTRRDEPGPVTTAPLPLLLGPDARELLAVALEGHRSRLRTLRAVTVGVQPGGATVVQYAADVERADGSVTRETLTATTGDRIPEGAAVLAGHGVQVGVWRWPQDPALPALATATDPVRLSAALRDAGSARDSVPRIRTRAYRPGRRAVLEVEGGGPRLYVKVVRPRAVAALKARHDLLASHVPVPRVLAATADGMLVLDECPGMSLRSHLSRDLPVPSPADLDDLLGTLPPALLDRPRRSTHLERVPHFTAVLAATAVTGEAELARLDALATRLAQADPGTHPDVAVHGDFYDGQLLCDEQRITGLVDVDTAGPGHRIDEWATLLAHLSVLALHGTAAARHYGARVLAHAEERFSRSELRPRVAAAVLGLATGPFRVQQAGWTRHTRARLGLAEQWATG</sequence>
<dbReference type="GO" id="GO:0016740">
    <property type="term" value="F:transferase activity"/>
    <property type="evidence" value="ECO:0007669"/>
    <property type="project" value="UniProtKB-KW"/>
</dbReference>
<organism evidence="3 4">
    <name type="scientific">Pseudonocardia hierapolitana</name>
    <dbReference type="NCBI Taxonomy" id="1128676"/>
    <lineage>
        <taxon>Bacteria</taxon>
        <taxon>Bacillati</taxon>
        <taxon>Actinomycetota</taxon>
        <taxon>Actinomycetes</taxon>
        <taxon>Pseudonocardiales</taxon>
        <taxon>Pseudonocardiaceae</taxon>
        <taxon>Pseudonocardia</taxon>
    </lineage>
</organism>
<dbReference type="AlphaFoldDB" id="A0A561SNK4"/>
<keyword evidence="3" id="KW-0808">Transferase</keyword>
<evidence type="ECO:0000259" key="2">
    <source>
        <dbReference type="Pfam" id="PF01636"/>
    </source>
</evidence>
<dbReference type="Proteomes" id="UP000321261">
    <property type="component" value="Unassembled WGS sequence"/>
</dbReference>
<dbReference type="EMBL" id="VIWU01000001">
    <property type="protein sequence ID" value="TWF76442.1"/>
    <property type="molecule type" value="Genomic_DNA"/>
</dbReference>
<evidence type="ECO:0000313" key="3">
    <source>
        <dbReference type="EMBL" id="TWF76442.1"/>
    </source>
</evidence>
<dbReference type="SUPFAM" id="SSF56112">
    <property type="entry name" value="Protein kinase-like (PK-like)"/>
    <property type="match status" value="1"/>
</dbReference>
<protein>
    <submittedName>
        <fullName evidence="3">Phosphotransferase family enzyme</fullName>
    </submittedName>
</protein>
<comment type="caution">
    <text evidence="3">The sequence shown here is derived from an EMBL/GenBank/DDBJ whole genome shotgun (WGS) entry which is preliminary data.</text>
</comment>
<dbReference type="InterPro" id="IPR002575">
    <property type="entry name" value="Aminoglycoside_PTrfase"/>
</dbReference>
<keyword evidence="4" id="KW-1185">Reference proteome</keyword>
<evidence type="ECO:0000313" key="4">
    <source>
        <dbReference type="Proteomes" id="UP000321261"/>
    </source>
</evidence>
<name>A0A561SNK4_9PSEU</name>
<dbReference type="InterPro" id="IPR011009">
    <property type="entry name" value="Kinase-like_dom_sf"/>
</dbReference>
<evidence type="ECO:0000256" key="1">
    <source>
        <dbReference type="SAM" id="MobiDB-lite"/>
    </source>
</evidence>
<feature type="domain" description="Aminoglycoside phosphotransferase" evidence="2">
    <location>
        <begin position="161"/>
        <end position="340"/>
    </location>
</feature>
<dbReference type="OrthoDB" id="3837844at2"/>
<dbReference type="Gene3D" id="3.90.1200.10">
    <property type="match status" value="1"/>
</dbReference>
<proteinExistence type="predicted"/>
<reference evidence="3 4" key="1">
    <citation type="submission" date="2019-06" db="EMBL/GenBank/DDBJ databases">
        <title>Sequencing the genomes of 1000 actinobacteria strains.</title>
        <authorList>
            <person name="Klenk H.-P."/>
        </authorList>
    </citation>
    <scope>NUCLEOTIDE SEQUENCE [LARGE SCALE GENOMIC DNA]</scope>
    <source>
        <strain evidence="3 4">DSM 45671</strain>
    </source>
</reference>
<accession>A0A561SNK4</accession>
<gene>
    <name evidence="3" type="ORF">FHX44_112332</name>
</gene>
<dbReference type="Pfam" id="PF01636">
    <property type="entry name" value="APH"/>
    <property type="match status" value="1"/>
</dbReference>
<feature type="region of interest" description="Disordered" evidence="1">
    <location>
        <begin position="1"/>
        <end position="25"/>
    </location>
</feature>